<proteinExistence type="predicted"/>
<dbReference type="Proteomes" id="UP000639403">
    <property type="component" value="Unassembled WGS sequence"/>
</dbReference>
<protein>
    <submittedName>
        <fullName evidence="1">Uncharacterized protein</fullName>
    </submittedName>
</protein>
<gene>
    <name evidence="1" type="ORF">IEO21_09288</name>
</gene>
<name>A0A8H7NUP9_9APHY</name>
<sequence length="105" mass="11458">MTALARPPGSPLPSQSIHFGKVGQKLAAGVGSGAETATGRRFRDGLLSRRLLSSPRLPTMVGNRRCMHPAQKAFVVYMFRSMADDQKLLVSRHRRVQRSSLSAIA</sequence>
<evidence type="ECO:0000313" key="2">
    <source>
        <dbReference type="Proteomes" id="UP000639403"/>
    </source>
</evidence>
<organism evidence="1 2">
    <name type="scientific">Rhodonia placenta</name>
    <dbReference type="NCBI Taxonomy" id="104341"/>
    <lineage>
        <taxon>Eukaryota</taxon>
        <taxon>Fungi</taxon>
        <taxon>Dikarya</taxon>
        <taxon>Basidiomycota</taxon>
        <taxon>Agaricomycotina</taxon>
        <taxon>Agaricomycetes</taxon>
        <taxon>Polyporales</taxon>
        <taxon>Adustoporiaceae</taxon>
        <taxon>Rhodonia</taxon>
    </lineage>
</organism>
<comment type="caution">
    <text evidence="1">The sequence shown here is derived from an EMBL/GenBank/DDBJ whole genome shotgun (WGS) entry which is preliminary data.</text>
</comment>
<accession>A0A8H7NUP9</accession>
<dbReference type="AlphaFoldDB" id="A0A8H7NUP9"/>
<reference evidence="1" key="1">
    <citation type="submission" date="2020-11" db="EMBL/GenBank/DDBJ databases">
        <authorList>
            <person name="Koelle M."/>
            <person name="Horta M.A.C."/>
            <person name="Nowrousian M."/>
            <person name="Ohm R.A."/>
            <person name="Benz P."/>
            <person name="Pilgard A."/>
        </authorList>
    </citation>
    <scope>NUCLEOTIDE SEQUENCE</scope>
    <source>
        <strain evidence="1">FPRL280</strain>
    </source>
</reference>
<evidence type="ECO:0000313" key="1">
    <source>
        <dbReference type="EMBL" id="KAF9804685.1"/>
    </source>
</evidence>
<dbReference type="EMBL" id="JADOXO010000421">
    <property type="protein sequence ID" value="KAF9804685.1"/>
    <property type="molecule type" value="Genomic_DNA"/>
</dbReference>
<reference evidence="1" key="2">
    <citation type="journal article" name="Front. Microbiol.">
        <title>Degradative Capacity of Two Strains of Rhodonia placenta: From Phenotype to Genotype.</title>
        <authorList>
            <person name="Kolle M."/>
            <person name="Horta M.A.C."/>
            <person name="Nowrousian M."/>
            <person name="Ohm R.A."/>
            <person name="Benz J.P."/>
            <person name="Pilgard A."/>
        </authorList>
    </citation>
    <scope>NUCLEOTIDE SEQUENCE</scope>
    <source>
        <strain evidence="1">FPRL280</strain>
    </source>
</reference>